<gene>
    <name evidence="7" type="ORF">PsYK624_080990</name>
</gene>
<evidence type="ECO:0000313" key="8">
    <source>
        <dbReference type="Proteomes" id="UP000703269"/>
    </source>
</evidence>
<feature type="transmembrane region" description="Helical" evidence="5">
    <location>
        <begin position="133"/>
        <end position="158"/>
    </location>
</feature>
<accession>A0A9P3LFE7</accession>
<feature type="domain" description="Major facilitator superfamily (MFS) profile" evidence="6">
    <location>
        <begin position="18"/>
        <end position="508"/>
    </location>
</feature>
<dbReference type="InterPro" id="IPR036259">
    <property type="entry name" value="MFS_trans_sf"/>
</dbReference>
<dbReference type="InterPro" id="IPR011701">
    <property type="entry name" value="MFS"/>
</dbReference>
<evidence type="ECO:0000256" key="4">
    <source>
        <dbReference type="ARBA" id="ARBA00023136"/>
    </source>
</evidence>
<comment type="caution">
    <text evidence="7">The sequence shown here is derived from an EMBL/GenBank/DDBJ whole genome shotgun (WGS) entry which is preliminary data.</text>
</comment>
<keyword evidence="3 5" id="KW-1133">Transmembrane helix</keyword>
<dbReference type="Proteomes" id="UP000703269">
    <property type="component" value="Unassembled WGS sequence"/>
</dbReference>
<organism evidence="7 8">
    <name type="scientific">Phanerochaete sordida</name>
    <dbReference type="NCBI Taxonomy" id="48140"/>
    <lineage>
        <taxon>Eukaryota</taxon>
        <taxon>Fungi</taxon>
        <taxon>Dikarya</taxon>
        <taxon>Basidiomycota</taxon>
        <taxon>Agaricomycotina</taxon>
        <taxon>Agaricomycetes</taxon>
        <taxon>Polyporales</taxon>
        <taxon>Phanerochaetaceae</taxon>
        <taxon>Phanerochaete</taxon>
    </lineage>
</organism>
<feature type="transmembrane region" description="Helical" evidence="5">
    <location>
        <begin position="277"/>
        <end position="298"/>
    </location>
</feature>
<dbReference type="PROSITE" id="PS50850">
    <property type="entry name" value="MFS"/>
    <property type="match status" value="1"/>
</dbReference>
<feature type="transmembrane region" description="Helical" evidence="5">
    <location>
        <begin position="483"/>
        <end position="503"/>
    </location>
</feature>
<dbReference type="Gene3D" id="1.20.1250.20">
    <property type="entry name" value="MFS general substrate transporter like domains"/>
    <property type="match status" value="1"/>
</dbReference>
<dbReference type="GO" id="GO:0016020">
    <property type="term" value="C:membrane"/>
    <property type="evidence" value="ECO:0007669"/>
    <property type="project" value="UniProtKB-SubCell"/>
</dbReference>
<dbReference type="PANTHER" id="PTHR23507">
    <property type="entry name" value="ZGC:174356"/>
    <property type="match status" value="1"/>
</dbReference>
<feature type="transmembrane region" description="Helical" evidence="5">
    <location>
        <begin position="105"/>
        <end position="127"/>
    </location>
</feature>
<dbReference type="AlphaFoldDB" id="A0A9P3LFE7"/>
<dbReference type="EMBL" id="BPQB01000023">
    <property type="protein sequence ID" value="GJE91947.1"/>
    <property type="molecule type" value="Genomic_DNA"/>
</dbReference>
<dbReference type="InterPro" id="IPR020846">
    <property type="entry name" value="MFS_dom"/>
</dbReference>
<proteinExistence type="predicted"/>
<protein>
    <submittedName>
        <fullName evidence="7">MFS general substrate transporter</fullName>
    </submittedName>
</protein>
<feature type="transmembrane region" description="Helical" evidence="5">
    <location>
        <begin position="318"/>
        <end position="341"/>
    </location>
</feature>
<feature type="transmembrane region" description="Helical" evidence="5">
    <location>
        <begin position="418"/>
        <end position="439"/>
    </location>
</feature>
<feature type="transmembrane region" description="Helical" evidence="5">
    <location>
        <begin position="170"/>
        <end position="192"/>
    </location>
</feature>
<dbReference type="GO" id="GO:0022857">
    <property type="term" value="F:transmembrane transporter activity"/>
    <property type="evidence" value="ECO:0007669"/>
    <property type="project" value="InterPro"/>
</dbReference>
<evidence type="ECO:0000256" key="3">
    <source>
        <dbReference type="ARBA" id="ARBA00022989"/>
    </source>
</evidence>
<keyword evidence="2 5" id="KW-0812">Transmembrane</keyword>
<dbReference type="Pfam" id="PF07690">
    <property type="entry name" value="MFS_1"/>
    <property type="match status" value="1"/>
</dbReference>
<dbReference type="SUPFAM" id="SSF103473">
    <property type="entry name" value="MFS general substrate transporter"/>
    <property type="match status" value="2"/>
</dbReference>
<keyword evidence="4 5" id="KW-0472">Membrane</keyword>
<reference evidence="7 8" key="1">
    <citation type="submission" date="2021-08" db="EMBL/GenBank/DDBJ databases">
        <title>Draft Genome Sequence of Phanerochaete sordida strain YK-624.</title>
        <authorList>
            <person name="Mori T."/>
            <person name="Dohra H."/>
            <person name="Suzuki T."/>
            <person name="Kawagishi H."/>
            <person name="Hirai H."/>
        </authorList>
    </citation>
    <scope>NUCLEOTIDE SEQUENCE [LARGE SCALE GENOMIC DNA]</scope>
    <source>
        <strain evidence="7 8">YK-624</strain>
    </source>
</reference>
<evidence type="ECO:0000256" key="2">
    <source>
        <dbReference type="ARBA" id="ARBA00022692"/>
    </source>
</evidence>
<evidence type="ECO:0000256" key="5">
    <source>
        <dbReference type="SAM" id="Phobius"/>
    </source>
</evidence>
<evidence type="ECO:0000256" key="1">
    <source>
        <dbReference type="ARBA" id="ARBA00004141"/>
    </source>
</evidence>
<keyword evidence="8" id="KW-1185">Reference proteome</keyword>
<comment type="subcellular location">
    <subcellularLocation>
        <location evidence="1">Membrane</location>
        <topology evidence="1">Multi-pass membrane protein</topology>
    </subcellularLocation>
</comment>
<feature type="transmembrane region" description="Helical" evidence="5">
    <location>
        <begin position="75"/>
        <end position="93"/>
    </location>
</feature>
<evidence type="ECO:0000313" key="7">
    <source>
        <dbReference type="EMBL" id="GJE91947.1"/>
    </source>
</evidence>
<sequence length="516" mass="54964">MPKLLSALQDWRARPSAVLPLAFLQALVVGLDSLPVTYILREIRCDEYRATMAPHIPEDDVCRAPEVQAAYSTDLAVFATILAVLSVVLSGPYGRLSDTRGRKRALTVAVALNLLGDVWFTLCAFLPPLRKPVFFHLGAALQGLGGGFSVVLAGQNALIADTSAPHERSFYMGLALVMWWSGTAVGPLLSGVLVEGRLYTLAFALCVLLWALYLPYVAFVVREARDSEAEACTAAPSDAAAAATDEAPPRQSLASRLRDGLRMVLEPMIILVQHLPLLLLSISMAGTVLAVGVFGWVIPYCDVKFGLPAWEAGIVTASWSIARAVSVMFLLPVFLTAYQWLTARKKSQTQPVPAPDPNTARASETTPLLAEAAQQNSESASQLDASSLSQELTIVRVCLVLDAIGMFAIERSRNTGEVILAAIVSSFGAPAGPSMQALLTLAAPPGEVGRVLAGLSILQSAAAAVRGPIFAPLFNATIEKAPGAIWWVAAGILLLCSSVAFALNPRQFFLVHERQA</sequence>
<name>A0A9P3LFE7_9APHY</name>
<dbReference type="OrthoDB" id="2771363at2759"/>
<dbReference type="PANTHER" id="PTHR23507:SF1">
    <property type="entry name" value="FI18259P1-RELATED"/>
    <property type="match status" value="1"/>
</dbReference>
<evidence type="ECO:0000259" key="6">
    <source>
        <dbReference type="PROSITE" id="PS50850"/>
    </source>
</evidence>
<feature type="transmembrane region" description="Helical" evidence="5">
    <location>
        <begin position="198"/>
        <end position="221"/>
    </location>
</feature>